<reference evidence="1 2" key="1">
    <citation type="journal article" date="2017" name="BMC Genomics">
        <title>Comparative genomic and phylogenomic analyses of the Bifidobacteriaceae family.</title>
        <authorList>
            <person name="Lugli G.A."/>
            <person name="Milani C."/>
            <person name="Turroni F."/>
            <person name="Duranti S."/>
            <person name="Mancabelli L."/>
            <person name="Mangifesta M."/>
            <person name="Ferrario C."/>
            <person name="Modesto M."/>
            <person name="Mattarelli P."/>
            <person name="Jiri K."/>
            <person name="van Sinderen D."/>
            <person name="Ventura M."/>
        </authorList>
    </citation>
    <scope>NUCLEOTIDE SEQUENCE [LARGE SCALE GENOMIC DNA]</scope>
    <source>
        <strain evidence="1 2">DSM 100196</strain>
    </source>
</reference>
<evidence type="ECO:0000313" key="1">
    <source>
        <dbReference type="EMBL" id="OZG59212.1"/>
    </source>
</evidence>
<dbReference type="EMBL" id="MWWW01000015">
    <property type="protein sequence ID" value="OZG59212.1"/>
    <property type="molecule type" value="Genomic_DNA"/>
</dbReference>
<comment type="caution">
    <text evidence="1">The sequence shown here is derived from an EMBL/GenBank/DDBJ whole genome shotgun (WGS) entry which is preliminary data.</text>
</comment>
<dbReference type="Proteomes" id="UP000216871">
    <property type="component" value="Unassembled WGS sequence"/>
</dbReference>
<keyword evidence="2" id="KW-1185">Reference proteome</keyword>
<protein>
    <submittedName>
        <fullName evidence="1">Uncharacterized protein</fullName>
    </submittedName>
</protein>
<gene>
    <name evidence="1" type="ORF">BMYO_1417</name>
</gene>
<dbReference type="AlphaFoldDB" id="A0A261FJ87"/>
<accession>A0A261FJ87</accession>
<name>A0A261FJ87_9BIFI</name>
<sequence length="71" mass="8621">MLKAIGTQPRYEGRTASFAPMEYRATYQRYRGWFTRRLKVHTQASELGDRLWWFMRRPKAQSPRLRRCVQA</sequence>
<proteinExistence type="predicted"/>
<evidence type="ECO:0000313" key="2">
    <source>
        <dbReference type="Proteomes" id="UP000216871"/>
    </source>
</evidence>
<organism evidence="1 2">
    <name type="scientific">Bifidobacterium myosotis</name>
    <dbReference type="NCBI Taxonomy" id="1630166"/>
    <lineage>
        <taxon>Bacteria</taxon>
        <taxon>Bacillati</taxon>
        <taxon>Actinomycetota</taxon>
        <taxon>Actinomycetes</taxon>
        <taxon>Bifidobacteriales</taxon>
        <taxon>Bifidobacteriaceae</taxon>
        <taxon>Bifidobacterium</taxon>
    </lineage>
</organism>